<gene>
    <name evidence="2" type="ORF">PIB30_083170</name>
</gene>
<keyword evidence="3" id="KW-1185">Reference proteome</keyword>
<name>A0ABU6URS5_9FABA</name>
<comment type="caution">
    <text evidence="2">The sequence shown here is derived from an EMBL/GenBank/DDBJ whole genome shotgun (WGS) entry which is preliminary data.</text>
</comment>
<evidence type="ECO:0000313" key="2">
    <source>
        <dbReference type="EMBL" id="MED6163764.1"/>
    </source>
</evidence>
<accession>A0ABU6URS5</accession>
<proteinExistence type="predicted"/>
<evidence type="ECO:0000256" key="1">
    <source>
        <dbReference type="SAM" id="MobiDB-lite"/>
    </source>
</evidence>
<evidence type="ECO:0000313" key="3">
    <source>
        <dbReference type="Proteomes" id="UP001341840"/>
    </source>
</evidence>
<feature type="region of interest" description="Disordered" evidence="1">
    <location>
        <begin position="1"/>
        <end position="22"/>
    </location>
</feature>
<sequence>VVGSKLRQSKKKKGGTSTNKTQSYWLRQSITKRSIDIVERKKSERAKGISWRMVSMEFIELYSSRTVDTRRRWGVLEDALIPIQPKLPECDSNETSLLPPIGFLMNFSQEFQAPNPERRRVYGNRLSSETQLRPYFNSNWACHKAVQDRFFRLVTSGANVTHSGKSRFQALTN</sequence>
<dbReference type="Proteomes" id="UP001341840">
    <property type="component" value="Unassembled WGS sequence"/>
</dbReference>
<dbReference type="EMBL" id="JASCZI010122134">
    <property type="protein sequence ID" value="MED6163764.1"/>
    <property type="molecule type" value="Genomic_DNA"/>
</dbReference>
<feature type="non-terminal residue" evidence="2">
    <location>
        <position position="1"/>
    </location>
</feature>
<reference evidence="2 3" key="1">
    <citation type="journal article" date="2023" name="Plants (Basel)">
        <title>Bridging the Gap: Combining Genomics and Transcriptomics Approaches to Understand Stylosanthes scabra, an Orphan Legume from the Brazilian Caatinga.</title>
        <authorList>
            <person name="Ferreira-Neto J.R.C."/>
            <person name="da Silva M.D."/>
            <person name="Binneck E."/>
            <person name="de Melo N.F."/>
            <person name="da Silva R.H."/>
            <person name="de Melo A.L.T.M."/>
            <person name="Pandolfi V."/>
            <person name="Bustamante F.O."/>
            <person name="Brasileiro-Vidal A.C."/>
            <person name="Benko-Iseppon A.M."/>
        </authorList>
    </citation>
    <scope>NUCLEOTIDE SEQUENCE [LARGE SCALE GENOMIC DNA]</scope>
    <source>
        <tissue evidence="2">Leaves</tissue>
    </source>
</reference>
<protein>
    <submittedName>
        <fullName evidence="2">Uncharacterized protein</fullName>
    </submittedName>
</protein>
<organism evidence="2 3">
    <name type="scientific">Stylosanthes scabra</name>
    <dbReference type="NCBI Taxonomy" id="79078"/>
    <lineage>
        <taxon>Eukaryota</taxon>
        <taxon>Viridiplantae</taxon>
        <taxon>Streptophyta</taxon>
        <taxon>Embryophyta</taxon>
        <taxon>Tracheophyta</taxon>
        <taxon>Spermatophyta</taxon>
        <taxon>Magnoliopsida</taxon>
        <taxon>eudicotyledons</taxon>
        <taxon>Gunneridae</taxon>
        <taxon>Pentapetalae</taxon>
        <taxon>rosids</taxon>
        <taxon>fabids</taxon>
        <taxon>Fabales</taxon>
        <taxon>Fabaceae</taxon>
        <taxon>Papilionoideae</taxon>
        <taxon>50 kb inversion clade</taxon>
        <taxon>dalbergioids sensu lato</taxon>
        <taxon>Dalbergieae</taxon>
        <taxon>Pterocarpus clade</taxon>
        <taxon>Stylosanthes</taxon>
    </lineage>
</organism>